<name>M1DCT2_SOLTU</name>
<evidence type="ECO:0000256" key="2">
    <source>
        <dbReference type="ARBA" id="ARBA00022679"/>
    </source>
</evidence>
<keyword evidence="2" id="KW-0808">Transferase</keyword>
<evidence type="ECO:0000256" key="3">
    <source>
        <dbReference type="ARBA" id="ARBA00023315"/>
    </source>
</evidence>
<reference evidence="5" key="1">
    <citation type="journal article" date="2011" name="Nature">
        <title>Genome sequence and analysis of the tuber crop potato.</title>
        <authorList>
            <consortium name="The Potato Genome Sequencing Consortium"/>
        </authorList>
    </citation>
    <scope>NUCLEOTIDE SEQUENCE [LARGE SCALE GENOMIC DNA]</scope>
    <source>
        <strain evidence="5">cv. DM1-3 516 R44</strain>
    </source>
</reference>
<evidence type="ECO:0000256" key="1">
    <source>
        <dbReference type="ARBA" id="ARBA00009861"/>
    </source>
</evidence>
<sequence>MGNFYMPIVLFYPKHQLQQGPKHLSKFLENSFSKAISYHQPWVGSLRDNATIHCDDTGAEFFEVEVNCPMDQVVHHPDLAFPPGLPWRNVPPAHDGGCLSVAQLSHFECGGIAVSVCMSHKVGDARSAFFFLKDWATLTREYPNGELACAPCYVKIH</sequence>
<keyword evidence="5" id="KW-1185">Reference proteome</keyword>
<dbReference type="Gene3D" id="3.30.559.10">
    <property type="entry name" value="Chloramphenicol acetyltransferase-like domain"/>
    <property type="match status" value="1"/>
</dbReference>
<dbReference type="InterPro" id="IPR023213">
    <property type="entry name" value="CAT-like_dom_sf"/>
</dbReference>
<reference evidence="4" key="2">
    <citation type="submission" date="2015-06" db="UniProtKB">
        <authorList>
            <consortium name="EnsemblPlants"/>
        </authorList>
    </citation>
    <scope>IDENTIFICATION</scope>
    <source>
        <strain evidence="4">DM1-3 516 R44</strain>
    </source>
</reference>
<dbReference type="EnsemblPlants" id="PGSC0003DMT400086928">
    <property type="protein sequence ID" value="PGSC0003DMT400086928"/>
    <property type="gene ID" value="PGSC0003DMG400036499"/>
</dbReference>
<dbReference type="GO" id="GO:0016746">
    <property type="term" value="F:acyltransferase activity"/>
    <property type="evidence" value="ECO:0007669"/>
    <property type="project" value="UniProtKB-KW"/>
</dbReference>
<accession>M1DCT2</accession>
<dbReference type="Pfam" id="PF02458">
    <property type="entry name" value="Transferase"/>
    <property type="match status" value="1"/>
</dbReference>
<proteinExistence type="inferred from homology"/>
<dbReference type="AlphaFoldDB" id="M1DCT2"/>
<dbReference type="Proteomes" id="UP000011115">
    <property type="component" value="Unassembled WGS sequence"/>
</dbReference>
<dbReference type="PANTHER" id="PTHR31623">
    <property type="entry name" value="F21J9.9"/>
    <property type="match status" value="1"/>
</dbReference>
<comment type="similarity">
    <text evidence="1">Belongs to the plant acyltransferase family.</text>
</comment>
<keyword evidence="3" id="KW-0012">Acyltransferase</keyword>
<evidence type="ECO:0000313" key="4">
    <source>
        <dbReference type="EnsemblPlants" id="PGSC0003DMT400086928"/>
    </source>
</evidence>
<dbReference type="SMR" id="M1DCT2"/>
<dbReference type="HOGENOM" id="CLU_109576_0_0_1"/>
<protein>
    <submittedName>
        <fullName evidence="4">Acetyltranferase</fullName>
    </submittedName>
</protein>
<organism evidence="4 5">
    <name type="scientific">Solanum tuberosum</name>
    <name type="common">Potato</name>
    <dbReference type="NCBI Taxonomy" id="4113"/>
    <lineage>
        <taxon>Eukaryota</taxon>
        <taxon>Viridiplantae</taxon>
        <taxon>Streptophyta</taxon>
        <taxon>Embryophyta</taxon>
        <taxon>Tracheophyta</taxon>
        <taxon>Spermatophyta</taxon>
        <taxon>Magnoliopsida</taxon>
        <taxon>eudicotyledons</taxon>
        <taxon>Gunneridae</taxon>
        <taxon>Pentapetalae</taxon>
        <taxon>asterids</taxon>
        <taxon>lamiids</taxon>
        <taxon>Solanales</taxon>
        <taxon>Solanaceae</taxon>
        <taxon>Solanoideae</taxon>
        <taxon>Solaneae</taxon>
        <taxon>Solanum</taxon>
    </lineage>
</organism>
<dbReference type="PANTHER" id="PTHR31623:SF39">
    <property type="entry name" value="ACYLSUGAR ACYLTRANSFERASE 3-LIKE"/>
    <property type="match status" value="1"/>
</dbReference>
<evidence type="ECO:0000313" key="5">
    <source>
        <dbReference type="Proteomes" id="UP000011115"/>
    </source>
</evidence>
<dbReference type="InParanoid" id="M1DCT2"/>
<dbReference type="eggNOG" id="ENOG502QYCI">
    <property type="taxonomic scope" value="Eukaryota"/>
</dbReference>
<dbReference type="PaxDb" id="4113-PGSC0003DMT400086928"/>
<dbReference type="Gramene" id="PGSC0003DMT400086928">
    <property type="protein sequence ID" value="PGSC0003DMT400086928"/>
    <property type="gene ID" value="PGSC0003DMG400036499"/>
</dbReference>